<dbReference type="AlphaFoldDB" id="A0A934JYE7"/>
<keyword evidence="4" id="KW-0633">Potassium transport</keyword>
<dbReference type="Proteomes" id="UP000612893">
    <property type="component" value="Unassembled WGS sequence"/>
</dbReference>
<sequence length="238" mass="26471">MPDRQRDDAPTASAPAPFTERGGEISRLEGFSDCAFAFAITLLVVSLDVPSRFSALLDVLRASPAFALSFAVIAGIWYAQYRFFRRYGMQDSITVLLTLALLFVVLVYVYPLKFVFRLAFNPSPDAIATRDIPLLFTIYGLGFTAVWILLSLLYVNAYRQRHSLGLTAWEAFATRLTAVEHLAVGVFGLLSAALSYLVPEPLTEVVAGFSYFLIFVPQIVLGRFRNRARQRFPAEPAA</sequence>
<organism evidence="15 16">
    <name type="scientific">Candidatus Nephthysia bennettiae</name>
    <dbReference type="NCBI Taxonomy" id="3127016"/>
    <lineage>
        <taxon>Bacteria</taxon>
        <taxon>Bacillati</taxon>
        <taxon>Candidatus Dormiibacterota</taxon>
        <taxon>Candidatus Dormibacteria</taxon>
        <taxon>Candidatus Dormibacterales</taxon>
        <taxon>Candidatus Dormibacteraceae</taxon>
        <taxon>Candidatus Nephthysia</taxon>
    </lineage>
</organism>
<evidence type="ECO:0000256" key="8">
    <source>
        <dbReference type="ARBA" id="ARBA00022989"/>
    </source>
</evidence>
<evidence type="ECO:0000256" key="4">
    <source>
        <dbReference type="ARBA" id="ARBA00022538"/>
    </source>
</evidence>
<reference evidence="15" key="1">
    <citation type="submission" date="2020-10" db="EMBL/GenBank/DDBJ databases">
        <title>Ca. Dormibacterota MAGs.</title>
        <authorList>
            <person name="Montgomery K."/>
        </authorList>
    </citation>
    <scope>NUCLEOTIDE SEQUENCE [LARGE SCALE GENOMIC DNA]</scope>
    <source>
        <strain evidence="15">SC8812_S17_10</strain>
    </source>
</reference>
<gene>
    <name evidence="15" type="ORF">JF922_03860</name>
</gene>
<proteinExistence type="inferred from homology"/>
<keyword evidence="16" id="KW-1185">Reference proteome</keyword>
<evidence type="ECO:0000313" key="15">
    <source>
        <dbReference type="EMBL" id="MBJ7597207.1"/>
    </source>
</evidence>
<feature type="transmembrane region" description="Helical" evidence="14">
    <location>
        <begin position="93"/>
        <end position="112"/>
    </location>
</feature>
<feature type="transmembrane region" description="Helical" evidence="14">
    <location>
        <begin position="59"/>
        <end position="81"/>
    </location>
</feature>
<evidence type="ECO:0000256" key="10">
    <source>
        <dbReference type="ARBA" id="ARBA00023136"/>
    </source>
</evidence>
<accession>A0A934JYE7</accession>
<feature type="transmembrane region" description="Helical" evidence="14">
    <location>
        <begin position="176"/>
        <end position="199"/>
    </location>
</feature>
<dbReference type="GO" id="GO:0005267">
    <property type="term" value="F:potassium channel activity"/>
    <property type="evidence" value="ECO:0007669"/>
    <property type="project" value="UniProtKB-KW"/>
</dbReference>
<evidence type="ECO:0000256" key="1">
    <source>
        <dbReference type="ARBA" id="ARBA00004141"/>
    </source>
</evidence>
<evidence type="ECO:0000256" key="9">
    <source>
        <dbReference type="ARBA" id="ARBA00023065"/>
    </source>
</evidence>
<evidence type="ECO:0000313" key="16">
    <source>
        <dbReference type="Proteomes" id="UP000612893"/>
    </source>
</evidence>
<name>A0A934JYE7_9BACT</name>
<keyword evidence="6" id="KW-0631">Potassium channel</keyword>
<feature type="region of interest" description="Disordered" evidence="13">
    <location>
        <begin position="1"/>
        <end position="20"/>
    </location>
</feature>
<evidence type="ECO:0000256" key="7">
    <source>
        <dbReference type="ARBA" id="ARBA00022958"/>
    </source>
</evidence>
<evidence type="ECO:0000256" key="11">
    <source>
        <dbReference type="ARBA" id="ARBA00023303"/>
    </source>
</evidence>
<evidence type="ECO:0000256" key="14">
    <source>
        <dbReference type="SAM" id="Phobius"/>
    </source>
</evidence>
<comment type="subcellular location">
    <subcellularLocation>
        <location evidence="1">Membrane</location>
        <topology evidence="1">Multi-pass membrane protein</topology>
    </subcellularLocation>
</comment>
<dbReference type="Pfam" id="PF06736">
    <property type="entry name" value="TMEM175"/>
    <property type="match status" value="1"/>
</dbReference>
<evidence type="ECO:0000256" key="6">
    <source>
        <dbReference type="ARBA" id="ARBA00022826"/>
    </source>
</evidence>
<keyword evidence="3" id="KW-0813">Transport</keyword>
<feature type="transmembrane region" description="Helical" evidence="14">
    <location>
        <begin position="30"/>
        <end position="47"/>
    </location>
</feature>
<evidence type="ECO:0000256" key="2">
    <source>
        <dbReference type="ARBA" id="ARBA00006920"/>
    </source>
</evidence>
<evidence type="ECO:0000256" key="5">
    <source>
        <dbReference type="ARBA" id="ARBA00022692"/>
    </source>
</evidence>
<dbReference type="InterPro" id="IPR010617">
    <property type="entry name" value="TMEM175-like"/>
</dbReference>
<comment type="caution">
    <text evidence="15">The sequence shown here is derived from an EMBL/GenBank/DDBJ whole genome shotgun (WGS) entry which is preliminary data.</text>
</comment>
<evidence type="ECO:0000256" key="13">
    <source>
        <dbReference type="SAM" id="MobiDB-lite"/>
    </source>
</evidence>
<evidence type="ECO:0000256" key="3">
    <source>
        <dbReference type="ARBA" id="ARBA00022448"/>
    </source>
</evidence>
<keyword evidence="10 14" id="KW-0472">Membrane</keyword>
<dbReference type="EMBL" id="JAEKNR010000045">
    <property type="protein sequence ID" value="MBJ7597207.1"/>
    <property type="molecule type" value="Genomic_DNA"/>
</dbReference>
<protein>
    <submittedName>
        <fullName evidence="15">DUF1211 domain-containing protein</fullName>
    </submittedName>
</protein>
<keyword evidence="7" id="KW-0630">Potassium</keyword>
<keyword evidence="5 14" id="KW-0812">Transmembrane</keyword>
<dbReference type="GO" id="GO:0016020">
    <property type="term" value="C:membrane"/>
    <property type="evidence" value="ECO:0007669"/>
    <property type="project" value="UniProtKB-SubCell"/>
</dbReference>
<evidence type="ECO:0000256" key="12">
    <source>
        <dbReference type="ARBA" id="ARBA00034430"/>
    </source>
</evidence>
<feature type="transmembrane region" description="Helical" evidence="14">
    <location>
        <begin position="205"/>
        <end position="224"/>
    </location>
</feature>
<keyword evidence="11" id="KW-0407">Ion channel</keyword>
<keyword evidence="8 14" id="KW-1133">Transmembrane helix</keyword>
<comment type="catalytic activity">
    <reaction evidence="12">
        <text>K(+)(in) = K(+)(out)</text>
        <dbReference type="Rhea" id="RHEA:29463"/>
        <dbReference type="ChEBI" id="CHEBI:29103"/>
    </reaction>
</comment>
<dbReference type="RefSeq" id="WP_338199259.1">
    <property type="nucleotide sequence ID" value="NZ_JAEKNR010000045.1"/>
</dbReference>
<feature type="transmembrane region" description="Helical" evidence="14">
    <location>
        <begin position="132"/>
        <end position="155"/>
    </location>
</feature>
<keyword evidence="9" id="KW-0406">Ion transport</keyword>
<comment type="similarity">
    <text evidence="2">Belongs to the TMEM175 family.</text>
</comment>